<dbReference type="STRING" id="8078.ENSFHEP00000017392"/>
<keyword evidence="12" id="KW-1185">Reference proteome</keyword>
<evidence type="ECO:0000256" key="7">
    <source>
        <dbReference type="ARBA" id="ARBA00023242"/>
    </source>
</evidence>
<evidence type="ECO:0000256" key="9">
    <source>
        <dbReference type="SAM" id="MobiDB-lite"/>
    </source>
</evidence>
<dbReference type="SUPFAM" id="SSF54928">
    <property type="entry name" value="RNA-binding domain, RBD"/>
    <property type="match status" value="1"/>
</dbReference>
<reference evidence="11" key="2">
    <citation type="submission" date="2025-09" db="UniProtKB">
        <authorList>
            <consortium name="Ensembl"/>
        </authorList>
    </citation>
    <scope>IDENTIFICATION</scope>
</reference>
<keyword evidence="4" id="KW-0805">Transcription regulation</keyword>
<evidence type="ECO:0000313" key="12">
    <source>
        <dbReference type="Proteomes" id="UP000265000"/>
    </source>
</evidence>
<feature type="region of interest" description="Disordered" evidence="9">
    <location>
        <begin position="160"/>
        <end position="350"/>
    </location>
</feature>
<dbReference type="PROSITE" id="PS50102">
    <property type="entry name" value="RRM"/>
    <property type="match status" value="1"/>
</dbReference>
<feature type="compositionally biased region" description="Polar residues" evidence="9">
    <location>
        <begin position="96"/>
        <end position="106"/>
    </location>
</feature>
<accession>A0A3Q2PW44</accession>
<dbReference type="AlphaFoldDB" id="A0A3Q2PW44"/>
<evidence type="ECO:0000256" key="2">
    <source>
        <dbReference type="ARBA" id="ARBA00022553"/>
    </source>
</evidence>
<dbReference type="PANTHER" id="PTHR15528:SF5">
    <property type="entry name" value="PEROXISOME PROLIFERATOR-ACTIVATED RECEPTOR GAMMA COACTIVATOR-RELATED PROTEIN 1"/>
    <property type="match status" value="1"/>
</dbReference>
<dbReference type="GO" id="GO:0005634">
    <property type="term" value="C:nucleus"/>
    <property type="evidence" value="ECO:0007669"/>
    <property type="project" value="UniProtKB-SubCell"/>
</dbReference>
<dbReference type="Gene3D" id="3.30.70.330">
    <property type="match status" value="1"/>
</dbReference>
<dbReference type="Proteomes" id="UP000265000">
    <property type="component" value="Unplaced"/>
</dbReference>
<dbReference type="InterPro" id="IPR000504">
    <property type="entry name" value="RRM_dom"/>
</dbReference>
<feature type="compositionally biased region" description="Basic and acidic residues" evidence="9">
    <location>
        <begin position="332"/>
        <end position="350"/>
    </location>
</feature>
<keyword evidence="7" id="KW-0539">Nucleus</keyword>
<feature type="region of interest" description="Disordered" evidence="9">
    <location>
        <begin position="96"/>
        <end position="138"/>
    </location>
</feature>
<feature type="region of interest" description="Disordered" evidence="9">
    <location>
        <begin position="481"/>
        <end position="501"/>
    </location>
</feature>
<feature type="compositionally biased region" description="Low complexity" evidence="9">
    <location>
        <begin position="262"/>
        <end position="277"/>
    </location>
</feature>
<dbReference type="SMART" id="SM00360">
    <property type="entry name" value="RRM"/>
    <property type="match status" value="1"/>
</dbReference>
<keyword evidence="3 8" id="KW-0694">RNA-binding</keyword>
<dbReference type="GO" id="GO:0045944">
    <property type="term" value="P:positive regulation of transcription by RNA polymerase II"/>
    <property type="evidence" value="ECO:0007669"/>
    <property type="project" value="TreeGrafter"/>
</dbReference>
<dbReference type="InterPro" id="IPR034605">
    <property type="entry name" value="PGC-1"/>
</dbReference>
<keyword evidence="6" id="KW-0804">Transcription</keyword>
<feature type="region of interest" description="Disordered" evidence="9">
    <location>
        <begin position="40"/>
        <end position="66"/>
    </location>
</feature>
<proteinExistence type="predicted"/>
<dbReference type="Pfam" id="PF00076">
    <property type="entry name" value="RRM_1"/>
    <property type="match status" value="1"/>
</dbReference>
<feature type="domain" description="RRM" evidence="10">
    <location>
        <begin position="394"/>
        <end position="471"/>
    </location>
</feature>
<dbReference type="InterPro" id="IPR035979">
    <property type="entry name" value="RBD_domain_sf"/>
</dbReference>
<reference evidence="11" key="1">
    <citation type="submission" date="2025-08" db="UniProtKB">
        <authorList>
            <consortium name="Ensembl"/>
        </authorList>
    </citation>
    <scope>IDENTIFICATION</scope>
</reference>
<comment type="subcellular location">
    <subcellularLocation>
        <location evidence="1">Nucleus</location>
    </subcellularLocation>
</comment>
<evidence type="ECO:0000256" key="1">
    <source>
        <dbReference type="ARBA" id="ARBA00004123"/>
    </source>
</evidence>
<evidence type="ECO:0000256" key="5">
    <source>
        <dbReference type="ARBA" id="ARBA00023159"/>
    </source>
</evidence>
<protein>
    <recommendedName>
        <fullName evidence="10">RRM domain-containing protein</fullName>
    </recommendedName>
</protein>
<evidence type="ECO:0000256" key="4">
    <source>
        <dbReference type="ARBA" id="ARBA00023015"/>
    </source>
</evidence>
<feature type="compositionally biased region" description="Basic residues" evidence="9">
    <location>
        <begin position="249"/>
        <end position="259"/>
    </location>
</feature>
<dbReference type="GeneTree" id="ENSGT00950000183137"/>
<feature type="compositionally biased region" description="Low complexity" evidence="9">
    <location>
        <begin position="288"/>
        <end position="326"/>
    </location>
</feature>
<feature type="compositionally biased region" description="Polar residues" evidence="9">
    <location>
        <begin position="192"/>
        <end position="209"/>
    </location>
</feature>
<dbReference type="PANTHER" id="PTHR15528">
    <property type="entry name" value="PEROXISOME PROLIFERATOR ACTIVATED RECEPTOR GAMMA COACTIVATOR 1 PGC-1 -RELATED"/>
    <property type="match status" value="1"/>
</dbReference>
<sequence>MSKDKIKSDDPRVCPPFFLFRPAIEDGVCNDAASSSVIEGNHQLDLDRPWPAGPEQTSESPLKPTAQILEPQSTDMSLEDVQTLDVPKPLSTEIVLSTQKNQQNPRCRNPSLKPIQIIDPRPLPPRKARTSQSEPSAAQTSLHVYSYLCFDHDYCGSVDHPLQAKQPSEANAGPEPTTRGSGASGGGGGHLSDNQASVPLQRSDQTRTASEAETRAGEASPPTAAVQGGGDGTALCGLPTPPPTPPVRGRSKRRYRRRSPRSDSSSSSCSSSCSCSPKRPRVRRGRSESSSCSSSPSSSSCASPPRRYRMSCPRSWSRSRSRSPSPQIYHRSWRDVSSSRESRRRSREHEMRIQKLKAIVGTFSSMLMLNRVCVFFFIQLAVSRFIYLTQDERRVVYVGRIRRTMTHDELRERFSQFGEVECVSLHFRDSGDHYGFVTFYNTEDAFAAIDNGGKLRRPNELPFDLCFGGRRQFCNSDYADLDANREADPPPPRSRFEDLDFDSLLKQAQKGQKR</sequence>
<evidence type="ECO:0000256" key="3">
    <source>
        <dbReference type="ARBA" id="ARBA00022884"/>
    </source>
</evidence>
<feature type="compositionally biased region" description="Basic and acidic residues" evidence="9">
    <location>
        <begin position="482"/>
        <end position="498"/>
    </location>
</feature>
<evidence type="ECO:0000259" key="10">
    <source>
        <dbReference type="PROSITE" id="PS50102"/>
    </source>
</evidence>
<keyword evidence="2" id="KW-0597">Phosphoprotein</keyword>
<evidence type="ECO:0000256" key="8">
    <source>
        <dbReference type="PROSITE-ProRule" id="PRU00176"/>
    </source>
</evidence>
<keyword evidence="5" id="KW-0010">Activator</keyword>
<dbReference type="GO" id="GO:0003712">
    <property type="term" value="F:transcription coregulator activity"/>
    <property type="evidence" value="ECO:0007669"/>
    <property type="project" value="InterPro"/>
</dbReference>
<dbReference type="GO" id="GO:0003723">
    <property type="term" value="F:RNA binding"/>
    <property type="evidence" value="ECO:0007669"/>
    <property type="project" value="UniProtKB-UniRule"/>
</dbReference>
<organism evidence="11 12">
    <name type="scientific">Fundulus heteroclitus</name>
    <name type="common">Killifish</name>
    <name type="synonym">Mummichog</name>
    <dbReference type="NCBI Taxonomy" id="8078"/>
    <lineage>
        <taxon>Eukaryota</taxon>
        <taxon>Metazoa</taxon>
        <taxon>Chordata</taxon>
        <taxon>Craniata</taxon>
        <taxon>Vertebrata</taxon>
        <taxon>Euteleostomi</taxon>
        <taxon>Actinopterygii</taxon>
        <taxon>Neopterygii</taxon>
        <taxon>Teleostei</taxon>
        <taxon>Neoteleostei</taxon>
        <taxon>Acanthomorphata</taxon>
        <taxon>Ovalentaria</taxon>
        <taxon>Atherinomorphae</taxon>
        <taxon>Cyprinodontiformes</taxon>
        <taxon>Fundulidae</taxon>
        <taxon>Fundulus</taxon>
    </lineage>
</organism>
<dbReference type="Ensembl" id="ENSFHET00000026075.1">
    <property type="protein sequence ID" value="ENSFHEP00000017392.1"/>
    <property type="gene ID" value="ENSFHEG00000019110.1"/>
</dbReference>
<dbReference type="InterPro" id="IPR012677">
    <property type="entry name" value="Nucleotide-bd_a/b_plait_sf"/>
</dbReference>
<name>A0A3Q2PW44_FUNHE</name>
<evidence type="ECO:0000313" key="11">
    <source>
        <dbReference type="Ensembl" id="ENSFHEP00000017392.1"/>
    </source>
</evidence>
<evidence type="ECO:0000256" key="6">
    <source>
        <dbReference type="ARBA" id="ARBA00023163"/>
    </source>
</evidence>